<dbReference type="AlphaFoldDB" id="A0A7I7P932"/>
<dbReference type="EMBL" id="MVIC01000002">
    <property type="protein sequence ID" value="ORB18289.1"/>
    <property type="molecule type" value="Genomic_DNA"/>
</dbReference>
<reference evidence="1 4" key="2">
    <citation type="journal article" date="2019" name="Emerg. Microbes Infect.">
        <title>Comprehensive subspecies identification of 175 nontuberculous mycobacteria species based on 7547 genomic profiles.</title>
        <authorList>
            <person name="Matsumoto Y."/>
            <person name="Kinjo T."/>
            <person name="Motooka D."/>
            <person name="Nabeya D."/>
            <person name="Jung N."/>
            <person name="Uechi K."/>
            <person name="Horii T."/>
            <person name="Iida T."/>
            <person name="Fujita J."/>
            <person name="Nakamura S."/>
        </authorList>
    </citation>
    <scope>NUCLEOTIDE SEQUENCE [LARGE SCALE GENOMIC DNA]</scope>
    <source>
        <strain evidence="1 4">JCM 16367</strain>
    </source>
</reference>
<evidence type="ECO:0000313" key="3">
    <source>
        <dbReference type="Proteomes" id="UP000192374"/>
    </source>
</evidence>
<dbReference type="KEGG" id="mnv:MNVI_04030"/>
<evidence type="ECO:0000313" key="2">
    <source>
        <dbReference type="EMBL" id="ORB18289.1"/>
    </source>
</evidence>
<name>A0A7I7P932_9MYCO</name>
<keyword evidence="3" id="KW-1185">Reference proteome</keyword>
<accession>A0A7I7P932</accession>
<gene>
    <name evidence="2" type="ORF">BST37_02425</name>
    <name evidence="1" type="ORF">MNVI_04030</name>
</gene>
<dbReference type="Proteomes" id="UP000192374">
    <property type="component" value="Unassembled WGS sequence"/>
</dbReference>
<proteinExistence type="predicted"/>
<reference evidence="2 3" key="1">
    <citation type="submission" date="2017-02" db="EMBL/GenBank/DDBJ databases">
        <title>The new phylogeny of genus Mycobacterium.</title>
        <authorList>
            <person name="Tortoli E."/>
            <person name="Trovato A."/>
            <person name="Cirillo D.M."/>
        </authorList>
    </citation>
    <scope>NUCLEOTIDE SEQUENCE [LARGE SCALE GENOMIC DNA]</scope>
    <source>
        <strain evidence="2 3">DSM 45145</strain>
    </source>
</reference>
<dbReference type="RefSeq" id="WP_083085076.1">
    <property type="nucleotide sequence ID" value="NZ_AP022583.1"/>
</dbReference>
<reference evidence="1" key="3">
    <citation type="submission" date="2020-02" db="EMBL/GenBank/DDBJ databases">
        <authorList>
            <person name="Matsumoto Y."/>
            <person name="Motooka D."/>
            <person name="Nakamura S."/>
        </authorList>
    </citation>
    <scope>NUCLEOTIDE SEQUENCE</scope>
    <source>
        <strain evidence="1">JCM 16367</strain>
    </source>
</reference>
<protein>
    <submittedName>
        <fullName evidence="1">Uncharacterized protein</fullName>
    </submittedName>
</protein>
<organism evidence="1 4">
    <name type="scientific">Mycobacterium noviomagense</name>
    <dbReference type="NCBI Taxonomy" id="459858"/>
    <lineage>
        <taxon>Bacteria</taxon>
        <taxon>Bacillati</taxon>
        <taxon>Actinomycetota</taxon>
        <taxon>Actinomycetes</taxon>
        <taxon>Mycobacteriales</taxon>
        <taxon>Mycobacteriaceae</taxon>
        <taxon>Mycobacterium</taxon>
    </lineage>
</organism>
<evidence type="ECO:0000313" key="4">
    <source>
        <dbReference type="Proteomes" id="UP000466894"/>
    </source>
</evidence>
<dbReference type="Proteomes" id="UP000466894">
    <property type="component" value="Chromosome"/>
</dbReference>
<sequence length="75" mass="8435">MADSTDELGDLRAATRPLRFATMRDRDTIGAEFRLLAAIHRACREEYGVQPSMRLVDALLDERRELTEPDGAIMG</sequence>
<evidence type="ECO:0000313" key="1">
    <source>
        <dbReference type="EMBL" id="BBY05085.1"/>
    </source>
</evidence>
<dbReference type="EMBL" id="AP022583">
    <property type="protein sequence ID" value="BBY05085.1"/>
    <property type="molecule type" value="Genomic_DNA"/>
</dbReference>